<name>A0A7Y9LLM7_9BURK</name>
<dbReference type="RefSeq" id="WP_257022124.1">
    <property type="nucleotide sequence ID" value="NZ_JACBYR010000001.1"/>
</dbReference>
<gene>
    <name evidence="2" type="ORF">FHW18_002013</name>
</gene>
<dbReference type="PANTHER" id="PTHR48207">
    <property type="entry name" value="SUCCINATE--HYDROXYMETHYLGLUTARATE COA-TRANSFERASE"/>
    <property type="match status" value="1"/>
</dbReference>
<dbReference type="PANTHER" id="PTHR48207:SF4">
    <property type="entry name" value="BLL6097 PROTEIN"/>
    <property type="match status" value="1"/>
</dbReference>
<dbReference type="AlphaFoldDB" id="A0A7Y9LLM7"/>
<organism evidence="2 3">
    <name type="scientific">Pigmentiphaga litoralis</name>
    <dbReference type="NCBI Taxonomy" id="516702"/>
    <lineage>
        <taxon>Bacteria</taxon>
        <taxon>Pseudomonadati</taxon>
        <taxon>Pseudomonadota</taxon>
        <taxon>Betaproteobacteria</taxon>
        <taxon>Burkholderiales</taxon>
        <taxon>Alcaligenaceae</taxon>
        <taxon>Pigmentiphaga</taxon>
    </lineage>
</organism>
<dbReference type="Gene3D" id="3.40.50.10540">
    <property type="entry name" value="Crotonobetainyl-coa:carnitine coa-transferase, domain 1"/>
    <property type="match status" value="1"/>
</dbReference>
<sequence length="434" mass="47060">MSTDTSTNMNIAAAPGNGQRAPLEGMRIVDLTQVVVGPLATQILADFGAEVIKIEHPTGDLSRWIGGRSPTTPGMSGKYLHLNRNKKSLALDLKKPGALDSLKKLIATADAVVHNMRPQAAARLGLAPEDLQKLKPDLIYCSVVGFGQEGRYKDKPAYDSIIQGASGLASINDGTDGVPRYVPMVIADRTVGVMLANCLLLAVVQRLRYGGPQTVELPMFESMAAFVLAEHMFLKTFDPPLGGAGDSRLLNPNSRPIKTLDGYICMTANTDPQVHAMFRAIGRPELSVDPRFADKKDRFENIGEMFRIRNEIFATRTTAEWLAILEAEDLPAMPMHTLDSVLEDPHLADTGLFQKVEHPTEGTLTNLRNPVRFATYTPALRNIAPHIGENSREVLQEVGYTDAQIEDMIAAGAVAQYAPKAKKTAAAEPAKAQA</sequence>
<dbReference type="EMBL" id="JACBYR010000001">
    <property type="protein sequence ID" value="NYE82742.1"/>
    <property type="molecule type" value="Genomic_DNA"/>
</dbReference>
<dbReference type="SUPFAM" id="SSF89796">
    <property type="entry name" value="CoA-transferase family III (CaiB/BaiF)"/>
    <property type="match status" value="1"/>
</dbReference>
<dbReference type="InterPro" id="IPR023606">
    <property type="entry name" value="CoA-Trfase_III_dom_1_sf"/>
</dbReference>
<protein>
    <submittedName>
        <fullName evidence="2">Crotonobetainyl-CoA:carnitine CoA-transferase CaiB-like acyl-CoA transferase</fullName>
    </submittedName>
</protein>
<keyword evidence="1 2" id="KW-0808">Transferase</keyword>
<dbReference type="InterPro" id="IPR050483">
    <property type="entry name" value="CoA-transferase_III_domain"/>
</dbReference>
<reference evidence="2 3" key="1">
    <citation type="submission" date="2020-07" db="EMBL/GenBank/DDBJ databases">
        <title>Genomic Encyclopedia of Type Strains, Phase IV (KMG-V): Genome sequencing to study the core and pangenomes of soil and plant-associated prokaryotes.</title>
        <authorList>
            <person name="Whitman W."/>
        </authorList>
    </citation>
    <scope>NUCLEOTIDE SEQUENCE [LARGE SCALE GENOMIC DNA]</scope>
    <source>
        <strain evidence="2 3">SAS40</strain>
    </source>
</reference>
<dbReference type="Gene3D" id="3.30.1540.10">
    <property type="entry name" value="formyl-coa transferase, domain 3"/>
    <property type="match status" value="1"/>
</dbReference>
<accession>A0A7Y9LLM7</accession>
<dbReference type="Proteomes" id="UP000542125">
    <property type="component" value="Unassembled WGS sequence"/>
</dbReference>
<dbReference type="InterPro" id="IPR044855">
    <property type="entry name" value="CoA-Trfase_III_dom3_sf"/>
</dbReference>
<dbReference type="Pfam" id="PF02515">
    <property type="entry name" value="CoA_transf_3"/>
    <property type="match status" value="1"/>
</dbReference>
<comment type="caution">
    <text evidence="2">The sequence shown here is derived from an EMBL/GenBank/DDBJ whole genome shotgun (WGS) entry which is preliminary data.</text>
</comment>
<evidence type="ECO:0000313" key="2">
    <source>
        <dbReference type="EMBL" id="NYE82742.1"/>
    </source>
</evidence>
<proteinExistence type="predicted"/>
<dbReference type="InterPro" id="IPR003673">
    <property type="entry name" value="CoA-Trfase_fam_III"/>
</dbReference>
<dbReference type="GO" id="GO:0008410">
    <property type="term" value="F:CoA-transferase activity"/>
    <property type="evidence" value="ECO:0007669"/>
    <property type="project" value="TreeGrafter"/>
</dbReference>
<evidence type="ECO:0000256" key="1">
    <source>
        <dbReference type="ARBA" id="ARBA00022679"/>
    </source>
</evidence>
<evidence type="ECO:0000313" key="3">
    <source>
        <dbReference type="Proteomes" id="UP000542125"/>
    </source>
</evidence>
<keyword evidence="3" id="KW-1185">Reference proteome</keyword>